<gene>
    <name evidence="1" type="ORF">GAGA_4375</name>
</gene>
<organism evidence="1 2">
    <name type="scientific">Paraglaciecola agarilytica NO2</name>
    <dbReference type="NCBI Taxonomy" id="1125747"/>
    <lineage>
        <taxon>Bacteria</taxon>
        <taxon>Pseudomonadati</taxon>
        <taxon>Pseudomonadota</taxon>
        <taxon>Gammaproteobacteria</taxon>
        <taxon>Alteromonadales</taxon>
        <taxon>Alteromonadaceae</taxon>
        <taxon>Paraglaciecola</taxon>
    </lineage>
</organism>
<evidence type="ECO:0000313" key="2">
    <source>
        <dbReference type="Proteomes" id="UP000008372"/>
    </source>
</evidence>
<reference evidence="1 2" key="1">
    <citation type="journal article" date="2014" name="Environ. Microbiol.">
        <title>Comparative genomics of the marine bacterial genus Glaciecola reveals the high degree of genomic diversity and genomic characteristic for cold adaptation.</title>
        <authorList>
            <person name="Qin Q.L."/>
            <person name="Xie B.B."/>
            <person name="Yu Y."/>
            <person name="Shu Y.L."/>
            <person name="Rong J.C."/>
            <person name="Zhang Y.J."/>
            <person name="Zhao D.L."/>
            <person name="Chen X.L."/>
            <person name="Zhang X.Y."/>
            <person name="Chen B."/>
            <person name="Zhou B.C."/>
            <person name="Zhang Y.Z."/>
        </authorList>
    </citation>
    <scope>NUCLEOTIDE SEQUENCE [LARGE SCALE GENOMIC DNA]</scope>
    <source>
        <strain evidence="1 2">NO2</strain>
    </source>
</reference>
<comment type="caution">
    <text evidence="1">The sequence shown here is derived from an EMBL/GenBank/DDBJ whole genome shotgun (WGS) entry which is preliminary data.</text>
</comment>
<accession>A0ABQ0ICZ6</accession>
<evidence type="ECO:0000313" key="1">
    <source>
        <dbReference type="EMBL" id="GAC07200.1"/>
    </source>
</evidence>
<name>A0ABQ0ICZ6_9ALTE</name>
<dbReference type="EMBL" id="BAEK01000077">
    <property type="protein sequence ID" value="GAC07200.1"/>
    <property type="molecule type" value="Genomic_DNA"/>
</dbReference>
<dbReference type="Proteomes" id="UP000008372">
    <property type="component" value="Unassembled WGS sequence"/>
</dbReference>
<proteinExistence type="predicted"/>
<sequence>MHSVTESSEGLLLSGVAKSFENVINLPKSVQYPQGALG</sequence>
<protein>
    <submittedName>
        <fullName evidence="1">Uncharacterized protein</fullName>
    </submittedName>
</protein>
<keyword evidence="2" id="KW-1185">Reference proteome</keyword>